<dbReference type="Gene3D" id="1.20.1270.70">
    <property type="entry name" value="Designed single chain three-helix bundle"/>
    <property type="match status" value="7"/>
</dbReference>
<sequence>MEVKFDLTHGQKGTTLGAYAGPGDAKEIPGAPTALGMWVYGTPESQGLWLRSQIYDAKGTAKPLNFTDSKVGIDWLGWKYVEAPIPTSYQGPFKTFPKQVVRVMALKAGNPDGAPRTKGSIFVDNIRAVYGANVDDLKSPIVDDISVADKTFNKQGITITAKVHDDQDDPNMSGIDWKKNKIYIDGVDRTTDSTKYTFDPDGTMTLRGYQYSDGIHHVKVVAYDKFGNRTDKDTYFEMKSGNKTGITLGKIKGDTAQLGGNTTFELTADDLTNIKNGEFTVQLGKGFPVKGVKFANDSKDNTYDYDAKTGELKLHIKDTQGSSAGKDVLAQVTVETPAETENGTSLTYQLTSGSVTFNDTSNNADMINTVSSQPIKAKIQSDYQLKVGQLIVGKAGSVTVVDGQDNPVAGVDLAMAKPGEAAEVIGKTDDKGTLTSDKLSANAGKFNLFGTKGTQRSFKTLVQVFTPAKTDTPSNLLAGSTQDPATQKTITWFTNPVTDTKDAIMQVATDEAYQADHEKAFKDYKGEQKTFTYVSDGKAIRVNSVTAKELKPGTEYAYRVGNGDKWSDVRHFKTLTDTDKLSFNVFGDTQVNSASQLADFDKIVDRLEKDENRPDFALHVGDFNDDQAIFNEADVTSEMFNKHKVYDSLDMIHVLGNHEYMGDDGSKATAMLGTPDHNGAPVNKKGTYSVDYGNVHIASLGWTDNVEEMKQELDWLRKDMQASNKTWKVVATHQPPYNKNPADSQSSMFHKMLPPVCDELGIDVVFSGHDHSYGRTKPLVAGKEDKVKGTTYVAAGHTGDKTYDILPNEPEAWDYIQKQEDKNQKVYLTVQVDGQKMKLVTKDVDGKVVDQAELKAHNWNLAAAKVALGRKLAEAKKIDLSKYTAENKEAFQHALTTAELMLNNDAFTLATIDSMITDVDNAKDNLVADKTRLNATIAAAEKLDLERYTPESRDRFTQALSEAKAISGDRKVTAEEVAKADSRLTQAQAALELDKSTLKQKLTDAQAVDLKKYTADSQEPFKAALATADKVLKDSKATVEDIDGALDNLAKTQAALVPDKAPLEKKVKAAETVGLKKYTADSQAVFKQALDEAKQVLGKADATVNEIDAVTAKLVAAQDALLPDKLELGNMVKIAKNVDLRGYTADSQAPFKAALTAAEKTLADAKASVDEIEDVLADLIKKQSALVPDKTELEKLVKVAEAVTLDKYTADSRAAFKQALADAKQVLVKDDATVNEIAATMVALDQAQTGLTFDTANLKAAIDSAKQVDLKGYTTDSQASFKQALDAAQVVLADSKATGKAIDNAIANLAKAQAALKLDKSQLKQKVTAAQAVNLKDYTADSQKPFVAALAKAEQVLVAEKTTVAEIASVLADLVQTQSKLARITHVGSGNAGASHQTDDKVDKAALKQKLTAAQAIDLKGYTADSQTAFKTALTQAEKVLADAKATAKDVTAVLTALAKAQADLKTETPVISEGAGDQVETIKQPGKVVAIKGLALYRKPTFSKANRLATFKKQPQMRQPEFKVLGTTTKGGHARYHVRDINRHSKTYGKSGYITASAKFVQNADYQKAPKILTVISAKGLKAYGNVKLTGKVKHTYRQGQILKVKRIVTQKANVRFQLTNGQFITANKQQVQAGKHHQVKRVTIKQGLNLYRDVNLKHKLRHVTRATSLKVTGWDYSDKGVLRYHVTGGYITASHAFVK</sequence>
<name>A0ABW1SQF9_9LACO</name>
<organism evidence="6 7">
    <name type="scientific">Levilactobacillus tongjiangensis</name>
    <dbReference type="NCBI Taxonomy" id="2486023"/>
    <lineage>
        <taxon>Bacteria</taxon>
        <taxon>Bacillati</taxon>
        <taxon>Bacillota</taxon>
        <taxon>Bacilli</taxon>
        <taxon>Lactobacillales</taxon>
        <taxon>Lactobacillaceae</taxon>
        <taxon>Levilactobacillus</taxon>
    </lineage>
</organism>
<dbReference type="InterPro" id="IPR039331">
    <property type="entry name" value="PAPs-like"/>
</dbReference>
<dbReference type="PANTHER" id="PTHR22953">
    <property type="entry name" value="ACID PHOSPHATASE RELATED"/>
    <property type="match status" value="1"/>
</dbReference>
<dbReference type="RefSeq" id="WP_125692084.1">
    <property type="nucleotide sequence ID" value="NZ_JBHSSK010000007.1"/>
</dbReference>
<dbReference type="Pfam" id="PF00149">
    <property type="entry name" value="Metallophos"/>
    <property type="match status" value="1"/>
</dbReference>
<dbReference type="Pfam" id="PF19087">
    <property type="entry name" value="DUF5776"/>
    <property type="match status" value="2"/>
</dbReference>
<dbReference type="InterPro" id="IPR015914">
    <property type="entry name" value="PAPs_N"/>
</dbReference>
<evidence type="ECO:0000259" key="5">
    <source>
        <dbReference type="Pfam" id="PF19087"/>
    </source>
</evidence>
<dbReference type="InterPro" id="IPR008963">
    <property type="entry name" value="Purple_acid_Pase-like_N"/>
</dbReference>
<feature type="domain" description="DUF5776" evidence="5">
    <location>
        <begin position="1567"/>
        <end position="1633"/>
    </location>
</feature>
<feature type="domain" description="Calcineurin-like phosphoesterase" evidence="3">
    <location>
        <begin position="583"/>
        <end position="773"/>
    </location>
</feature>
<reference evidence="7" key="1">
    <citation type="journal article" date="2019" name="Int. J. Syst. Evol. Microbiol.">
        <title>The Global Catalogue of Microorganisms (GCM) 10K type strain sequencing project: providing services to taxonomists for standard genome sequencing and annotation.</title>
        <authorList>
            <consortium name="The Broad Institute Genomics Platform"/>
            <consortium name="The Broad Institute Genome Sequencing Center for Infectious Disease"/>
            <person name="Wu L."/>
            <person name="Ma J."/>
        </authorList>
    </citation>
    <scope>NUCLEOTIDE SEQUENCE [LARGE SCALE GENOMIC DNA]</scope>
    <source>
        <strain evidence="7">CCM 8905</strain>
    </source>
</reference>
<dbReference type="SUPFAM" id="SSF49363">
    <property type="entry name" value="Purple acid phosphatase, N-terminal domain"/>
    <property type="match status" value="1"/>
</dbReference>
<evidence type="ECO:0000256" key="1">
    <source>
        <dbReference type="ARBA" id="ARBA00022729"/>
    </source>
</evidence>
<dbReference type="Pfam" id="PF16656">
    <property type="entry name" value="Pur_ac_phosph_N"/>
    <property type="match status" value="1"/>
</dbReference>
<keyword evidence="1" id="KW-0732">Signal</keyword>
<evidence type="ECO:0000259" key="3">
    <source>
        <dbReference type="Pfam" id="PF00149"/>
    </source>
</evidence>
<feature type="domain" description="DUF5776" evidence="5">
    <location>
        <begin position="1640"/>
        <end position="1700"/>
    </location>
</feature>
<dbReference type="Gene3D" id="3.60.21.10">
    <property type="match status" value="1"/>
</dbReference>
<protein>
    <submittedName>
        <fullName evidence="6">DUF5776 domain-containing protein</fullName>
    </submittedName>
</protein>
<evidence type="ECO:0000313" key="7">
    <source>
        <dbReference type="Proteomes" id="UP001596254"/>
    </source>
</evidence>
<evidence type="ECO:0000313" key="6">
    <source>
        <dbReference type="EMBL" id="MFC6206347.1"/>
    </source>
</evidence>
<dbReference type="Gene3D" id="1.20.1270.90">
    <property type="entry name" value="AF1782-like"/>
    <property type="match status" value="2"/>
</dbReference>
<feature type="domain" description="Purple acid phosphatase N-terminal" evidence="4">
    <location>
        <begin position="478"/>
        <end position="574"/>
    </location>
</feature>
<dbReference type="Pfam" id="PF07554">
    <property type="entry name" value="FIVAR"/>
    <property type="match status" value="9"/>
</dbReference>
<dbReference type="PANTHER" id="PTHR22953:SF153">
    <property type="entry name" value="PURPLE ACID PHOSPHATASE"/>
    <property type="match status" value="1"/>
</dbReference>
<dbReference type="EMBL" id="JBHSSK010000007">
    <property type="protein sequence ID" value="MFC6206347.1"/>
    <property type="molecule type" value="Genomic_DNA"/>
</dbReference>
<accession>A0ABW1SQF9</accession>
<comment type="caution">
    <text evidence="6">The sequence shown here is derived from an EMBL/GenBank/DDBJ whole genome shotgun (WGS) entry which is preliminary data.</text>
</comment>
<dbReference type="Gene3D" id="2.60.40.380">
    <property type="entry name" value="Purple acid phosphatase-like, N-terminal"/>
    <property type="match status" value="1"/>
</dbReference>
<dbReference type="InterPro" id="IPR004843">
    <property type="entry name" value="Calcineurin-like_PHP"/>
</dbReference>
<evidence type="ECO:0000256" key="2">
    <source>
        <dbReference type="SAM" id="Coils"/>
    </source>
</evidence>
<feature type="coiled-coil region" evidence="2">
    <location>
        <begin position="1155"/>
        <end position="1182"/>
    </location>
</feature>
<dbReference type="InterPro" id="IPR029052">
    <property type="entry name" value="Metallo-depent_PP-like"/>
</dbReference>
<dbReference type="Proteomes" id="UP001596254">
    <property type="component" value="Unassembled WGS sequence"/>
</dbReference>
<keyword evidence="7" id="KW-1185">Reference proteome</keyword>
<proteinExistence type="predicted"/>
<gene>
    <name evidence="6" type="ORF">ACFP1G_02485</name>
</gene>
<keyword evidence="2" id="KW-0175">Coiled coil</keyword>
<dbReference type="InterPro" id="IPR044081">
    <property type="entry name" value="DUF5776"/>
</dbReference>
<dbReference type="SUPFAM" id="SSF56300">
    <property type="entry name" value="Metallo-dependent phosphatases"/>
    <property type="match status" value="1"/>
</dbReference>
<evidence type="ECO:0000259" key="4">
    <source>
        <dbReference type="Pfam" id="PF16656"/>
    </source>
</evidence>